<keyword evidence="3" id="KW-1185">Reference proteome</keyword>
<dbReference type="PANTHER" id="PTHR36437:SF2">
    <property type="entry name" value="GLYOXALASE_BLEOMYCIN RESISTANCE PROTEIN_DIOXYGENASE"/>
    <property type="match status" value="1"/>
</dbReference>
<dbReference type="EMBL" id="JACHIT010000001">
    <property type="protein sequence ID" value="MBB5914471.1"/>
    <property type="molecule type" value="Genomic_DNA"/>
</dbReference>
<proteinExistence type="predicted"/>
<feature type="domain" description="VOC" evidence="1">
    <location>
        <begin position="6"/>
        <end position="136"/>
    </location>
</feature>
<dbReference type="Pfam" id="PF00903">
    <property type="entry name" value="Glyoxalase"/>
    <property type="match status" value="1"/>
</dbReference>
<dbReference type="RefSeq" id="WP_051162672.1">
    <property type="nucleotide sequence ID" value="NZ_JACHIT010000001.1"/>
</dbReference>
<evidence type="ECO:0000313" key="2">
    <source>
        <dbReference type="EMBL" id="MBB5914471.1"/>
    </source>
</evidence>
<dbReference type="AlphaFoldDB" id="A0A7W9PE09"/>
<evidence type="ECO:0000313" key="3">
    <source>
        <dbReference type="Proteomes" id="UP000540412"/>
    </source>
</evidence>
<dbReference type="InterPro" id="IPR029068">
    <property type="entry name" value="Glyas_Bleomycin-R_OHBP_Dase"/>
</dbReference>
<sequence length="156" mass="16961">MATIKNVSLVTVYVTDQTAAKQWYIEKLGFIEMTDVTMGDSGFRWVTVAQPDHPELEVTLMVPGPPLDEGMAEAVRRSLGNGTMGALGLNTDDCQKAYEEFTAKGVEFVQPPSERPYGVEAVMRDNSGNWLVLVEKRAFDPAVFDGDASGAASRPS</sequence>
<organism evidence="2 3">
    <name type="scientific">Nocardia transvalensis</name>
    <dbReference type="NCBI Taxonomy" id="37333"/>
    <lineage>
        <taxon>Bacteria</taxon>
        <taxon>Bacillati</taxon>
        <taxon>Actinomycetota</taxon>
        <taxon>Actinomycetes</taxon>
        <taxon>Mycobacteriales</taxon>
        <taxon>Nocardiaceae</taxon>
        <taxon>Nocardia</taxon>
    </lineage>
</organism>
<accession>A0A7W9PE09</accession>
<keyword evidence="2" id="KW-0456">Lyase</keyword>
<reference evidence="2 3" key="1">
    <citation type="submission" date="2020-08" db="EMBL/GenBank/DDBJ databases">
        <title>Sequencing the genomes of 1000 actinobacteria strains.</title>
        <authorList>
            <person name="Klenk H.-P."/>
        </authorList>
    </citation>
    <scope>NUCLEOTIDE SEQUENCE [LARGE SCALE GENOMIC DNA]</scope>
    <source>
        <strain evidence="2 3">DSM 43582</strain>
    </source>
</reference>
<dbReference type="PANTHER" id="PTHR36437">
    <property type="entry name" value="GLYOXALASE/BLEOMYCIN RESISTANCE PROTEIN/DIOXYGENASE"/>
    <property type="match status" value="1"/>
</dbReference>
<name>A0A7W9PE09_9NOCA</name>
<dbReference type="InterPro" id="IPR037523">
    <property type="entry name" value="VOC_core"/>
</dbReference>
<protein>
    <submittedName>
        <fullName evidence="2">Putative enzyme related to lactoylglutathione lyase</fullName>
    </submittedName>
</protein>
<dbReference type="GO" id="GO:0016829">
    <property type="term" value="F:lyase activity"/>
    <property type="evidence" value="ECO:0007669"/>
    <property type="project" value="UniProtKB-KW"/>
</dbReference>
<dbReference type="PROSITE" id="PS51819">
    <property type="entry name" value="VOC"/>
    <property type="match status" value="1"/>
</dbReference>
<gene>
    <name evidence="2" type="ORF">BJY24_003338</name>
</gene>
<dbReference type="Gene3D" id="3.10.180.10">
    <property type="entry name" value="2,3-Dihydroxybiphenyl 1,2-Dioxygenase, domain 1"/>
    <property type="match status" value="1"/>
</dbReference>
<dbReference type="Proteomes" id="UP000540412">
    <property type="component" value="Unassembled WGS sequence"/>
</dbReference>
<dbReference type="InterPro" id="IPR004360">
    <property type="entry name" value="Glyas_Fos-R_dOase_dom"/>
</dbReference>
<evidence type="ECO:0000259" key="1">
    <source>
        <dbReference type="PROSITE" id="PS51819"/>
    </source>
</evidence>
<dbReference type="SUPFAM" id="SSF54593">
    <property type="entry name" value="Glyoxalase/Bleomycin resistance protein/Dihydroxybiphenyl dioxygenase"/>
    <property type="match status" value="1"/>
</dbReference>
<comment type="caution">
    <text evidence="2">The sequence shown here is derived from an EMBL/GenBank/DDBJ whole genome shotgun (WGS) entry which is preliminary data.</text>
</comment>